<comment type="similarity">
    <text evidence="1">Belongs to the PPR family. PCMP-H subfamily.</text>
</comment>
<dbReference type="OMA" id="ITSCSHQ"/>
<evidence type="ECO:0000256" key="2">
    <source>
        <dbReference type="ARBA" id="ARBA00022737"/>
    </source>
</evidence>
<dbReference type="Pfam" id="PF01535">
    <property type="entry name" value="PPR"/>
    <property type="match status" value="6"/>
</dbReference>
<dbReference type="AlphaFoldDB" id="A0A2R6PDX1"/>
<dbReference type="OrthoDB" id="330671at2759"/>
<feature type="domain" description="DYW" evidence="4">
    <location>
        <begin position="566"/>
        <end position="658"/>
    </location>
</feature>
<reference evidence="6" key="2">
    <citation type="journal article" date="2018" name="BMC Genomics">
        <title>A manually annotated Actinidia chinensis var. chinensis (kiwifruit) genome highlights the challenges associated with draft genomes and gene prediction in plants.</title>
        <authorList>
            <person name="Pilkington S.M."/>
            <person name="Crowhurst R."/>
            <person name="Hilario E."/>
            <person name="Nardozza S."/>
            <person name="Fraser L."/>
            <person name="Peng Y."/>
            <person name="Gunaseelan K."/>
            <person name="Simpson R."/>
            <person name="Tahir J."/>
            <person name="Deroles S.C."/>
            <person name="Templeton K."/>
            <person name="Luo Z."/>
            <person name="Davy M."/>
            <person name="Cheng C."/>
            <person name="McNeilage M."/>
            <person name="Scaglione D."/>
            <person name="Liu Y."/>
            <person name="Zhang Q."/>
            <person name="Datson P."/>
            <person name="De Silva N."/>
            <person name="Gardiner S.E."/>
            <person name="Bassett H."/>
            <person name="Chagne D."/>
            <person name="McCallum J."/>
            <person name="Dzierzon H."/>
            <person name="Deng C."/>
            <person name="Wang Y.Y."/>
            <person name="Barron L."/>
            <person name="Manako K."/>
            <person name="Bowen J."/>
            <person name="Foster T.M."/>
            <person name="Erridge Z.A."/>
            <person name="Tiffin H."/>
            <person name="Waite C.N."/>
            <person name="Davies K.M."/>
            <person name="Grierson E.P."/>
            <person name="Laing W.A."/>
            <person name="Kirk R."/>
            <person name="Chen X."/>
            <person name="Wood M."/>
            <person name="Montefiori M."/>
            <person name="Brummell D.A."/>
            <person name="Schwinn K.E."/>
            <person name="Catanach A."/>
            <person name="Fullerton C."/>
            <person name="Li D."/>
            <person name="Meiyalaghan S."/>
            <person name="Nieuwenhuizen N."/>
            <person name="Read N."/>
            <person name="Prakash R."/>
            <person name="Hunter D."/>
            <person name="Zhang H."/>
            <person name="McKenzie M."/>
            <person name="Knabel M."/>
            <person name="Harris A."/>
            <person name="Allan A.C."/>
            <person name="Gleave A."/>
            <person name="Chen A."/>
            <person name="Janssen B.J."/>
            <person name="Plunkett B."/>
            <person name="Ampomah-Dwamena C."/>
            <person name="Voogd C."/>
            <person name="Leif D."/>
            <person name="Lafferty D."/>
            <person name="Souleyre E.J.F."/>
            <person name="Varkonyi-Gasic E."/>
            <person name="Gambi F."/>
            <person name="Hanley J."/>
            <person name="Yao J.L."/>
            <person name="Cheung J."/>
            <person name="David K.M."/>
            <person name="Warren B."/>
            <person name="Marsh K."/>
            <person name="Snowden K.C."/>
            <person name="Lin-Wang K."/>
            <person name="Brian L."/>
            <person name="Martinez-Sanchez M."/>
            <person name="Wang M."/>
            <person name="Ileperuma N."/>
            <person name="Macnee N."/>
            <person name="Campin R."/>
            <person name="McAtee P."/>
            <person name="Drummond R.S.M."/>
            <person name="Espley R.V."/>
            <person name="Ireland H.S."/>
            <person name="Wu R."/>
            <person name="Atkinson R.G."/>
            <person name="Karunairetnam S."/>
            <person name="Bulley S."/>
            <person name="Chunkath S."/>
            <person name="Hanley Z."/>
            <person name="Storey R."/>
            <person name="Thrimawithana A.H."/>
            <person name="Thomson S."/>
            <person name="David C."/>
            <person name="Testolin R."/>
            <person name="Huang H."/>
            <person name="Hellens R.P."/>
            <person name="Schaffer R.J."/>
        </authorList>
    </citation>
    <scope>NUCLEOTIDE SEQUENCE [LARGE SCALE GENOMIC DNA]</scope>
    <source>
        <strain evidence="6">cv. Red5</strain>
    </source>
</reference>
<organism evidence="5 6">
    <name type="scientific">Actinidia chinensis var. chinensis</name>
    <name type="common">Chinese soft-hair kiwi</name>
    <dbReference type="NCBI Taxonomy" id="1590841"/>
    <lineage>
        <taxon>Eukaryota</taxon>
        <taxon>Viridiplantae</taxon>
        <taxon>Streptophyta</taxon>
        <taxon>Embryophyta</taxon>
        <taxon>Tracheophyta</taxon>
        <taxon>Spermatophyta</taxon>
        <taxon>Magnoliopsida</taxon>
        <taxon>eudicotyledons</taxon>
        <taxon>Gunneridae</taxon>
        <taxon>Pentapetalae</taxon>
        <taxon>asterids</taxon>
        <taxon>Ericales</taxon>
        <taxon>Actinidiaceae</taxon>
        <taxon>Actinidia</taxon>
    </lineage>
</organism>
<keyword evidence="2" id="KW-0677">Repeat</keyword>
<reference evidence="5 6" key="1">
    <citation type="submission" date="2017-07" db="EMBL/GenBank/DDBJ databases">
        <title>An improved, manually edited Actinidia chinensis var. chinensis (kiwifruit) genome highlights the challenges associated with draft genomes and gene prediction in plants.</title>
        <authorList>
            <person name="Pilkington S."/>
            <person name="Crowhurst R."/>
            <person name="Hilario E."/>
            <person name="Nardozza S."/>
            <person name="Fraser L."/>
            <person name="Peng Y."/>
            <person name="Gunaseelan K."/>
            <person name="Simpson R."/>
            <person name="Tahir J."/>
            <person name="Deroles S."/>
            <person name="Templeton K."/>
            <person name="Luo Z."/>
            <person name="Davy M."/>
            <person name="Cheng C."/>
            <person name="Mcneilage M."/>
            <person name="Scaglione D."/>
            <person name="Liu Y."/>
            <person name="Zhang Q."/>
            <person name="Datson P."/>
            <person name="De Silva N."/>
            <person name="Gardiner S."/>
            <person name="Bassett H."/>
            <person name="Chagne D."/>
            <person name="Mccallum J."/>
            <person name="Dzierzon H."/>
            <person name="Deng C."/>
            <person name="Wang Y.-Y."/>
            <person name="Barron N."/>
            <person name="Manako K."/>
            <person name="Bowen J."/>
            <person name="Foster T."/>
            <person name="Erridge Z."/>
            <person name="Tiffin H."/>
            <person name="Waite C."/>
            <person name="Davies K."/>
            <person name="Grierson E."/>
            <person name="Laing W."/>
            <person name="Kirk R."/>
            <person name="Chen X."/>
            <person name="Wood M."/>
            <person name="Montefiori M."/>
            <person name="Brummell D."/>
            <person name="Schwinn K."/>
            <person name="Catanach A."/>
            <person name="Fullerton C."/>
            <person name="Li D."/>
            <person name="Meiyalaghan S."/>
            <person name="Nieuwenhuizen N."/>
            <person name="Read N."/>
            <person name="Prakash R."/>
            <person name="Hunter D."/>
            <person name="Zhang H."/>
            <person name="Mckenzie M."/>
            <person name="Knabel M."/>
            <person name="Harris A."/>
            <person name="Allan A."/>
            <person name="Chen A."/>
            <person name="Janssen B."/>
            <person name="Plunkett B."/>
            <person name="Dwamena C."/>
            <person name="Voogd C."/>
            <person name="Leif D."/>
            <person name="Lafferty D."/>
            <person name="Souleyre E."/>
            <person name="Varkonyi-Gasic E."/>
            <person name="Gambi F."/>
            <person name="Hanley J."/>
            <person name="Yao J.-L."/>
            <person name="Cheung J."/>
            <person name="David K."/>
            <person name="Warren B."/>
            <person name="Marsh K."/>
            <person name="Snowden K."/>
            <person name="Lin-Wang K."/>
            <person name="Brian L."/>
            <person name="Martinez-Sanchez M."/>
            <person name="Wang M."/>
            <person name="Ileperuma N."/>
            <person name="Macnee N."/>
            <person name="Campin R."/>
            <person name="Mcatee P."/>
            <person name="Drummond R."/>
            <person name="Espley R."/>
            <person name="Ireland H."/>
            <person name="Wu R."/>
            <person name="Atkinson R."/>
            <person name="Karunairetnam S."/>
            <person name="Bulley S."/>
            <person name="Chunkath S."/>
            <person name="Hanley Z."/>
            <person name="Storey R."/>
            <person name="Thrimawithana A."/>
            <person name="Thomson S."/>
            <person name="David C."/>
            <person name="Testolin R."/>
        </authorList>
    </citation>
    <scope>NUCLEOTIDE SEQUENCE [LARGE SCALE GENOMIC DNA]</scope>
    <source>
        <strain evidence="6">cv. Red5</strain>
        <tissue evidence="5">Young leaf</tissue>
    </source>
</reference>
<dbReference type="EMBL" id="NKQK01000026">
    <property type="protein sequence ID" value="PSR89603.1"/>
    <property type="molecule type" value="Genomic_DNA"/>
</dbReference>
<evidence type="ECO:0000313" key="6">
    <source>
        <dbReference type="Proteomes" id="UP000241394"/>
    </source>
</evidence>
<dbReference type="FunFam" id="1.25.40.10:FF:000348">
    <property type="entry name" value="Pentatricopeptide repeat-containing protein chloroplastic"/>
    <property type="match status" value="1"/>
</dbReference>
<gene>
    <name evidence="5" type="ORF">CEY00_Acc29809</name>
</gene>
<protein>
    <submittedName>
        <fullName evidence="5">Pentatricopeptide repeat-containing protein</fullName>
    </submittedName>
</protein>
<sequence>MHVITRPKPKDFKVLITQLQQLRSCLSVSSSSSTTFPAKTDPFVHPDPETLSQLLNHRPGVSQLKQIHTQIITRACSSSPSLTHSLIHCYLYAKDLTTARTLFNSYPLPSPPTLLWNIMIRAYSKLYNCQDPIKLFVQMLALDRTLVIFPDEYTFTFVITSCSHQGSLVYGEIVRGMVVKSGFESNLYVGNAVINLYSVFVKMEDAHKVFDEMSDRDVFSWTSLLRGYAKHGEMRRACEIFYQMPVHNEVSWTVVISGFVGAGRYVEALGYFREMLCDGKVKANEAILVCVLSACAHLGALDQGNWIHSYMGKNRISESSNIFTALIDMYAKCGRIDCATRVFNGISRRDVHNFTSMISGLSIHGLGNDALSVFYQMLAANVKPNAVTILGVLNGCSHSGLVEEGSSIFYNMESMWGVVPEIEHYGCYINLLGRAGHLERAFEIVKRMPMNSDIVIWRSLLNGCRIHRDANLAEYIINHIGQLNLHGCNGGEVLLSNLYASLGSWQGVVEVRKLMGERRIDSDPGCSWIEVDGVVHEFRVADRLHPQIVEIRDKLKEILKKASVGGYVANATQVSFDLNDEEKEQAVAWHSEKLAVAFALMITPTGTLIRIVKNLRTCEDCHSALKVISKVFGREIIVRDRSRFHTFKEGGCSCNDYW</sequence>
<dbReference type="InterPro" id="IPR046848">
    <property type="entry name" value="E_motif"/>
</dbReference>
<proteinExistence type="inferred from homology"/>
<feature type="repeat" description="PPR" evidence="3">
    <location>
        <begin position="217"/>
        <end position="251"/>
    </location>
</feature>
<accession>A0A2R6PDX1</accession>
<dbReference type="PROSITE" id="PS51375">
    <property type="entry name" value="PPR"/>
    <property type="match status" value="2"/>
</dbReference>
<dbReference type="Proteomes" id="UP000241394">
    <property type="component" value="Chromosome LG26"/>
</dbReference>
<dbReference type="PANTHER" id="PTHR47926:SF344">
    <property type="entry name" value="OS07G0636900 PROTEIN"/>
    <property type="match status" value="1"/>
</dbReference>
<evidence type="ECO:0000256" key="1">
    <source>
        <dbReference type="ARBA" id="ARBA00006643"/>
    </source>
</evidence>
<name>A0A2R6PDX1_ACTCC</name>
<dbReference type="InterPro" id="IPR002885">
    <property type="entry name" value="PPR_rpt"/>
</dbReference>
<dbReference type="FunFam" id="1.25.40.10:FF:000184">
    <property type="entry name" value="Pentatricopeptide repeat-containing protein, chloroplastic"/>
    <property type="match status" value="1"/>
</dbReference>
<dbReference type="Pfam" id="PF13041">
    <property type="entry name" value="PPR_2"/>
    <property type="match status" value="1"/>
</dbReference>
<dbReference type="GO" id="GO:0009451">
    <property type="term" value="P:RNA modification"/>
    <property type="evidence" value="ECO:0007669"/>
    <property type="project" value="InterPro"/>
</dbReference>
<feature type="repeat" description="PPR" evidence="3">
    <location>
        <begin position="350"/>
        <end position="384"/>
    </location>
</feature>
<comment type="caution">
    <text evidence="5">The sequence shown here is derived from an EMBL/GenBank/DDBJ whole genome shotgun (WGS) entry which is preliminary data.</text>
</comment>
<evidence type="ECO:0000256" key="3">
    <source>
        <dbReference type="PROSITE-ProRule" id="PRU00708"/>
    </source>
</evidence>
<dbReference type="InterPro" id="IPR046960">
    <property type="entry name" value="PPR_At4g14850-like_plant"/>
</dbReference>
<dbReference type="Pfam" id="PF20431">
    <property type="entry name" value="E_motif"/>
    <property type="match status" value="1"/>
</dbReference>
<dbReference type="GO" id="GO:0003723">
    <property type="term" value="F:RNA binding"/>
    <property type="evidence" value="ECO:0007669"/>
    <property type="project" value="InterPro"/>
</dbReference>
<dbReference type="Gene3D" id="1.25.40.10">
    <property type="entry name" value="Tetratricopeptide repeat domain"/>
    <property type="match status" value="4"/>
</dbReference>
<dbReference type="InParanoid" id="A0A2R6PDX1"/>
<evidence type="ECO:0000313" key="5">
    <source>
        <dbReference type="EMBL" id="PSR89603.1"/>
    </source>
</evidence>
<dbReference type="Pfam" id="PF14432">
    <property type="entry name" value="DYW_deaminase"/>
    <property type="match status" value="1"/>
</dbReference>
<dbReference type="PANTHER" id="PTHR47926">
    <property type="entry name" value="PENTATRICOPEPTIDE REPEAT-CONTAINING PROTEIN"/>
    <property type="match status" value="1"/>
</dbReference>
<dbReference type="GO" id="GO:0008270">
    <property type="term" value="F:zinc ion binding"/>
    <property type="evidence" value="ECO:0007669"/>
    <property type="project" value="InterPro"/>
</dbReference>
<evidence type="ECO:0000259" key="4">
    <source>
        <dbReference type="Pfam" id="PF14432"/>
    </source>
</evidence>
<dbReference type="NCBIfam" id="TIGR00756">
    <property type="entry name" value="PPR"/>
    <property type="match status" value="3"/>
</dbReference>
<dbReference type="STRING" id="1590841.A0A2R6PDX1"/>
<dbReference type="InterPro" id="IPR011990">
    <property type="entry name" value="TPR-like_helical_dom_sf"/>
</dbReference>
<keyword evidence="6" id="KW-1185">Reference proteome</keyword>
<dbReference type="InterPro" id="IPR032867">
    <property type="entry name" value="DYW_dom"/>
</dbReference>
<dbReference type="Gramene" id="PSR89603">
    <property type="protein sequence ID" value="PSR89603"/>
    <property type="gene ID" value="CEY00_Acc29809"/>
</dbReference>